<name>A0A9D4FSD0_DREPO</name>
<comment type="caution">
    <text evidence="1">The sequence shown here is derived from an EMBL/GenBank/DDBJ whole genome shotgun (WGS) entry which is preliminary data.</text>
</comment>
<dbReference type="Proteomes" id="UP000828390">
    <property type="component" value="Unassembled WGS sequence"/>
</dbReference>
<gene>
    <name evidence="1" type="ORF">DPMN_131933</name>
</gene>
<organism evidence="1 2">
    <name type="scientific">Dreissena polymorpha</name>
    <name type="common">Zebra mussel</name>
    <name type="synonym">Mytilus polymorpha</name>
    <dbReference type="NCBI Taxonomy" id="45954"/>
    <lineage>
        <taxon>Eukaryota</taxon>
        <taxon>Metazoa</taxon>
        <taxon>Spiralia</taxon>
        <taxon>Lophotrochozoa</taxon>
        <taxon>Mollusca</taxon>
        <taxon>Bivalvia</taxon>
        <taxon>Autobranchia</taxon>
        <taxon>Heteroconchia</taxon>
        <taxon>Euheterodonta</taxon>
        <taxon>Imparidentia</taxon>
        <taxon>Neoheterodontei</taxon>
        <taxon>Myida</taxon>
        <taxon>Dreissenoidea</taxon>
        <taxon>Dreissenidae</taxon>
        <taxon>Dreissena</taxon>
    </lineage>
</organism>
<protein>
    <submittedName>
        <fullName evidence="1">Uncharacterized protein</fullName>
    </submittedName>
</protein>
<reference evidence="1" key="1">
    <citation type="journal article" date="2019" name="bioRxiv">
        <title>The Genome of the Zebra Mussel, Dreissena polymorpha: A Resource for Invasive Species Research.</title>
        <authorList>
            <person name="McCartney M.A."/>
            <person name="Auch B."/>
            <person name="Kono T."/>
            <person name="Mallez S."/>
            <person name="Zhang Y."/>
            <person name="Obille A."/>
            <person name="Becker A."/>
            <person name="Abrahante J.E."/>
            <person name="Garbe J."/>
            <person name="Badalamenti J.P."/>
            <person name="Herman A."/>
            <person name="Mangelson H."/>
            <person name="Liachko I."/>
            <person name="Sullivan S."/>
            <person name="Sone E.D."/>
            <person name="Koren S."/>
            <person name="Silverstein K.A.T."/>
            <person name="Beckman K.B."/>
            <person name="Gohl D.M."/>
        </authorList>
    </citation>
    <scope>NUCLEOTIDE SEQUENCE</scope>
    <source>
        <strain evidence="1">Duluth1</strain>
        <tissue evidence="1">Whole animal</tissue>
    </source>
</reference>
<reference evidence="1" key="2">
    <citation type="submission" date="2020-11" db="EMBL/GenBank/DDBJ databases">
        <authorList>
            <person name="McCartney M.A."/>
            <person name="Auch B."/>
            <person name="Kono T."/>
            <person name="Mallez S."/>
            <person name="Becker A."/>
            <person name="Gohl D.M."/>
            <person name="Silverstein K.A.T."/>
            <person name="Koren S."/>
            <person name="Bechman K.B."/>
            <person name="Herman A."/>
            <person name="Abrahante J.E."/>
            <person name="Garbe J."/>
        </authorList>
    </citation>
    <scope>NUCLEOTIDE SEQUENCE</scope>
    <source>
        <strain evidence="1">Duluth1</strain>
        <tissue evidence="1">Whole animal</tissue>
    </source>
</reference>
<sequence>MPQHVANIVKTATPPGGHVFQKSRPIFKFFQDLKTVPTKKTAQTPGGHVCGRTITKNKIDKAMIRNTGNLLIKFHEEWAMNVISIEFKRKNDPLPGRHVFQKTGTIFQLIQDIITINVLTKIHED</sequence>
<keyword evidence="2" id="KW-1185">Reference proteome</keyword>
<accession>A0A9D4FSD0</accession>
<dbReference type="EMBL" id="JAIWYP010000006">
    <property type="protein sequence ID" value="KAH3803667.1"/>
    <property type="molecule type" value="Genomic_DNA"/>
</dbReference>
<evidence type="ECO:0000313" key="1">
    <source>
        <dbReference type="EMBL" id="KAH3803667.1"/>
    </source>
</evidence>
<proteinExistence type="predicted"/>
<dbReference type="AlphaFoldDB" id="A0A9D4FSD0"/>
<evidence type="ECO:0000313" key="2">
    <source>
        <dbReference type="Proteomes" id="UP000828390"/>
    </source>
</evidence>